<feature type="domain" description="HTH cro/C1-type" evidence="2">
    <location>
        <begin position="14"/>
        <end position="68"/>
    </location>
</feature>
<feature type="region of interest" description="Disordered" evidence="1">
    <location>
        <begin position="73"/>
        <end position="95"/>
    </location>
</feature>
<name>D3PWS3_STANL</name>
<gene>
    <name evidence="3" type="ordered locus">Snas_3637</name>
</gene>
<dbReference type="Pfam" id="PF13424">
    <property type="entry name" value="TPR_12"/>
    <property type="match status" value="1"/>
</dbReference>
<dbReference type="SUPFAM" id="SSF52540">
    <property type="entry name" value="P-loop containing nucleoside triphosphate hydrolases"/>
    <property type="match status" value="1"/>
</dbReference>
<dbReference type="Gene3D" id="1.25.40.10">
    <property type="entry name" value="Tetratricopeptide repeat domain"/>
    <property type="match status" value="1"/>
</dbReference>
<dbReference type="EMBL" id="CP001778">
    <property type="protein sequence ID" value="ADD43295.1"/>
    <property type="molecule type" value="Genomic_DNA"/>
</dbReference>
<evidence type="ECO:0000256" key="1">
    <source>
        <dbReference type="SAM" id="MobiDB-lite"/>
    </source>
</evidence>
<dbReference type="GO" id="GO:0003677">
    <property type="term" value="F:DNA binding"/>
    <property type="evidence" value="ECO:0007669"/>
    <property type="project" value="InterPro"/>
</dbReference>
<dbReference type="GO" id="GO:0043531">
    <property type="term" value="F:ADP binding"/>
    <property type="evidence" value="ECO:0007669"/>
    <property type="project" value="InterPro"/>
</dbReference>
<dbReference type="SUPFAM" id="SSF48452">
    <property type="entry name" value="TPR-like"/>
    <property type="match status" value="1"/>
</dbReference>
<evidence type="ECO:0000313" key="3">
    <source>
        <dbReference type="EMBL" id="ADD43295.1"/>
    </source>
</evidence>
<dbReference type="InterPro" id="IPR011990">
    <property type="entry name" value="TPR-like_helical_dom_sf"/>
</dbReference>
<sequence length="757" mass="82562">MNANGFTIGCGRLLRAHRLRAGLAQEDLARISGVSVRGIRMIENEQRRPRVSTVRTVAQSLRLSEADRLTLMEAAQPDSRPPQKPENHPRRVVPRQLPASPRGFVAREAELGRLDAALKPPTSLLCSVTGLGGMGKTWLAVHWATTRLDRFPDGQLYVNLRGFDPVTEPTPPYVGLRAMVSALGVPVDSVPADVDELAALFRSITADKRLLMVLDNARDAAQVAPMLPGGDGSAAVVTSRSSLCELVTEYGARSLRLGGLTADDSRRLLGEQWDAERIAREPDAVEGLISRCAGLPLALGIVAAHGVLNPDHPLGTIYRNLVDDSANSAEDGDDIVDDIRVVFDTSLRLVGGDASRLFDLLGLASGSGIDVYAAASLAGLPVPAARGALRELENAHLVSRDSPGRYRMHDLTYRFAAARSSAVIDEPETVAALHRLINHYILTGYRAGDAMQQGDAPVTENIGLTPRCVITPMADRAAAFDWVRREIEDFPRYQAIALAHGWYETAWRVADCTRLFIDEDAINAVAEQELWRVAIDAAEHLGPMHLARAQSRFGNLRLKTDPSDSEAVDLMLKAADLAAASGEVAECARTHFMLAHRFQHNGQKAQAIVHAKLALAFLTETEEPVMIARVHNMISWTLGSAGRFHDARRHGELALAIAREYGLSHTEATVLGTLGSNSHKAGRHAQAERLLRRAYTIHSTMAQNPWSAISLENLGDVLADSRHPDQASEAWRRATILFEQTFRIKDAERVRTKLDSL</sequence>
<accession>D3PWS3</accession>
<proteinExistence type="predicted"/>
<dbReference type="Gene3D" id="3.40.50.300">
    <property type="entry name" value="P-loop containing nucleotide triphosphate hydrolases"/>
    <property type="match status" value="1"/>
</dbReference>
<dbReference type="OrthoDB" id="3275754at2"/>
<dbReference type="RefSeq" id="WP_013018866.1">
    <property type="nucleotide sequence ID" value="NC_013947.1"/>
</dbReference>
<dbReference type="Pfam" id="PF01381">
    <property type="entry name" value="HTH_3"/>
    <property type="match status" value="1"/>
</dbReference>
<dbReference type="eggNOG" id="COG3620">
    <property type="taxonomic scope" value="Bacteria"/>
</dbReference>
<dbReference type="PANTHER" id="PTHR47691:SF3">
    <property type="entry name" value="HTH-TYPE TRANSCRIPTIONAL REGULATOR RV0890C-RELATED"/>
    <property type="match status" value="1"/>
</dbReference>
<dbReference type="AlphaFoldDB" id="D3PWS3"/>
<dbReference type="eggNOG" id="COG3903">
    <property type="taxonomic scope" value="Bacteria"/>
</dbReference>
<dbReference type="CDD" id="cd00093">
    <property type="entry name" value="HTH_XRE"/>
    <property type="match status" value="1"/>
</dbReference>
<dbReference type="InterPro" id="IPR019734">
    <property type="entry name" value="TPR_rpt"/>
</dbReference>
<keyword evidence="4" id="KW-1185">Reference proteome</keyword>
<dbReference type="KEGG" id="sna:Snas_3637"/>
<dbReference type="PROSITE" id="PS50943">
    <property type="entry name" value="HTH_CROC1"/>
    <property type="match status" value="1"/>
</dbReference>
<protein>
    <submittedName>
        <fullName evidence="3">Transcriptional regulator, XRE family</fullName>
    </submittedName>
</protein>
<dbReference type="PRINTS" id="PR00364">
    <property type="entry name" value="DISEASERSIST"/>
</dbReference>
<evidence type="ECO:0000313" key="4">
    <source>
        <dbReference type="Proteomes" id="UP000000844"/>
    </source>
</evidence>
<dbReference type="InterPro" id="IPR010982">
    <property type="entry name" value="Lambda_DNA-bd_dom_sf"/>
</dbReference>
<dbReference type="SMART" id="SM00530">
    <property type="entry name" value="HTH_XRE"/>
    <property type="match status" value="1"/>
</dbReference>
<dbReference type="InterPro" id="IPR001387">
    <property type="entry name" value="Cro/C1-type_HTH"/>
</dbReference>
<dbReference type="STRING" id="446470.Snas_3637"/>
<evidence type="ECO:0000259" key="2">
    <source>
        <dbReference type="PROSITE" id="PS50943"/>
    </source>
</evidence>
<dbReference type="InterPro" id="IPR027417">
    <property type="entry name" value="P-loop_NTPase"/>
</dbReference>
<reference evidence="3 4" key="1">
    <citation type="journal article" date="2009" name="Stand. Genomic Sci.">
        <title>Complete genome sequence of Stackebrandtia nassauensis type strain (LLR-40K-21).</title>
        <authorList>
            <person name="Munk C."/>
            <person name="Lapidus A."/>
            <person name="Copeland A."/>
            <person name="Jando M."/>
            <person name="Mayilraj S."/>
            <person name="Glavina Del Rio T."/>
            <person name="Nolan M."/>
            <person name="Chen F."/>
            <person name="Lucas S."/>
            <person name="Tice H."/>
            <person name="Cheng J.F."/>
            <person name="Han C."/>
            <person name="Detter J.C."/>
            <person name="Bruce D."/>
            <person name="Goodwin L."/>
            <person name="Chain P."/>
            <person name="Pitluck S."/>
            <person name="Goker M."/>
            <person name="Ovchinikova G."/>
            <person name="Pati A."/>
            <person name="Ivanova N."/>
            <person name="Mavromatis K."/>
            <person name="Chen A."/>
            <person name="Palaniappan K."/>
            <person name="Land M."/>
            <person name="Hauser L."/>
            <person name="Chang Y.J."/>
            <person name="Jeffries C.D."/>
            <person name="Bristow J."/>
            <person name="Eisen J.A."/>
            <person name="Markowitz V."/>
            <person name="Hugenholtz P."/>
            <person name="Kyrpides N.C."/>
            <person name="Klenk H.P."/>
        </authorList>
    </citation>
    <scope>NUCLEOTIDE SEQUENCE [LARGE SCALE GENOMIC DNA]</scope>
    <source>
        <strain evidence="4">DSM 44728 / CIP 108903 / NRRL B-16338 / NBRC 102104 / LLR-40K-21</strain>
    </source>
</reference>
<organism evidence="3 4">
    <name type="scientific">Stackebrandtia nassauensis (strain DSM 44728 / CIP 108903 / NRRL B-16338 / NBRC 102104 / LLR-40K-21)</name>
    <dbReference type="NCBI Taxonomy" id="446470"/>
    <lineage>
        <taxon>Bacteria</taxon>
        <taxon>Bacillati</taxon>
        <taxon>Actinomycetota</taxon>
        <taxon>Actinomycetes</taxon>
        <taxon>Glycomycetales</taxon>
        <taxon>Glycomycetaceae</taxon>
        <taxon>Stackebrandtia</taxon>
    </lineage>
</organism>
<dbReference type="SMART" id="SM00028">
    <property type="entry name" value="TPR"/>
    <property type="match status" value="4"/>
</dbReference>
<dbReference type="Gene3D" id="1.10.260.40">
    <property type="entry name" value="lambda repressor-like DNA-binding domains"/>
    <property type="match status" value="1"/>
</dbReference>
<dbReference type="SUPFAM" id="SSF47413">
    <property type="entry name" value="lambda repressor-like DNA-binding domains"/>
    <property type="match status" value="1"/>
</dbReference>
<dbReference type="Proteomes" id="UP000000844">
    <property type="component" value="Chromosome"/>
</dbReference>
<dbReference type="PANTHER" id="PTHR47691">
    <property type="entry name" value="REGULATOR-RELATED"/>
    <property type="match status" value="1"/>
</dbReference>
<dbReference type="HOGENOM" id="CLU_004665_2_1_11"/>